<gene>
    <name evidence="2" type="ORF">S01H1_71858</name>
</gene>
<evidence type="ECO:0000259" key="1">
    <source>
        <dbReference type="Pfam" id="PF01869"/>
    </source>
</evidence>
<dbReference type="SUPFAM" id="SSF53067">
    <property type="entry name" value="Actin-like ATPase domain"/>
    <property type="match status" value="1"/>
</dbReference>
<dbReference type="PANTHER" id="PTHR32329:SF2">
    <property type="entry name" value="BIFUNCTIONAL PROTEIN [INCLUDES 2-HYDROXYACYL-COA DEHYDRATASE (N-TER) AND ITS ACTIVATOR DOMAIN (C_TERM)"/>
    <property type="match status" value="1"/>
</dbReference>
<dbReference type="InterPro" id="IPR043129">
    <property type="entry name" value="ATPase_NBD"/>
</dbReference>
<accession>X0WHT7</accession>
<feature type="domain" description="ATPase BadF/BadG/BcrA/BcrD type" evidence="1">
    <location>
        <begin position="1"/>
        <end position="166"/>
    </location>
</feature>
<name>X0WHT7_9ZZZZ</name>
<dbReference type="InterPro" id="IPR002731">
    <property type="entry name" value="ATPase_BadF"/>
</dbReference>
<reference evidence="2" key="1">
    <citation type="journal article" date="2014" name="Front. Microbiol.">
        <title>High frequency of phylogenetically diverse reductive dehalogenase-homologous genes in deep subseafloor sedimentary metagenomes.</title>
        <authorList>
            <person name="Kawai M."/>
            <person name="Futagami T."/>
            <person name="Toyoda A."/>
            <person name="Takaki Y."/>
            <person name="Nishi S."/>
            <person name="Hori S."/>
            <person name="Arai W."/>
            <person name="Tsubouchi T."/>
            <person name="Morono Y."/>
            <person name="Uchiyama I."/>
            <person name="Ito T."/>
            <person name="Fujiyama A."/>
            <person name="Inagaki F."/>
            <person name="Takami H."/>
        </authorList>
    </citation>
    <scope>NUCLEOTIDE SEQUENCE</scope>
    <source>
        <strain evidence="2">Expedition CK06-06</strain>
    </source>
</reference>
<dbReference type="PANTHER" id="PTHR32329">
    <property type="entry name" value="BIFUNCTIONAL PROTEIN [INCLUDES 2-HYDROXYACYL-COA DEHYDRATASE (N-TER) AND ITS ACTIVATOR DOMAIN (C_TERM)-RELATED"/>
    <property type="match status" value="1"/>
</dbReference>
<dbReference type="Gene3D" id="3.30.420.40">
    <property type="match status" value="1"/>
</dbReference>
<dbReference type="EMBL" id="BARS01047880">
    <property type="protein sequence ID" value="GAG30504.1"/>
    <property type="molecule type" value="Genomic_DNA"/>
</dbReference>
<sequence length="181" mass="18858">MLNPQVRTVIDVGGHTLIASNIGQNGDLLETAIVDVCTAATGLFIEVMAKALEFPMEELAAGSLASENPIWITNTCVVFAESEVISSLNEGHSRFDVFAGIALAVAGKIASVARRIDILPEVAMTGGVAKNAVVTREVERQLGLKFADLGGVDPQIVAAFGAALLAEESDLAGTKPGVDRR</sequence>
<dbReference type="AlphaFoldDB" id="X0WHT7"/>
<dbReference type="InterPro" id="IPR051805">
    <property type="entry name" value="Dehydratase_Activator_Redct"/>
</dbReference>
<dbReference type="Pfam" id="PF01869">
    <property type="entry name" value="BcrAD_BadFG"/>
    <property type="match status" value="1"/>
</dbReference>
<evidence type="ECO:0000313" key="2">
    <source>
        <dbReference type="EMBL" id="GAG30504.1"/>
    </source>
</evidence>
<organism evidence="2">
    <name type="scientific">marine sediment metagenome</name>
    <dbReference type="NCBI Taxonomy" id="412755"/>
    <lineage>
        <taxon>unclassified sequences</taxon>
        <taxon>metagenomes</taxon>
        <taxon>ecological metagenomes</taxon>
    </lineage>
</organism>
<protein>
    <recommendedName>
        <fullName evidence="1">ATPase BadF/BadG/BcrA/BcrD type domain-containing protein</fullName>
    </recommendedName>
</protein>
<proteinExistence type="predicted"/>
<comment type="caution">
    <text evidence="2">The sequence shown here is derived from an EMBL/GenBank/DDBJ whole genome shotgun (WGS) entry which is preliminary data.</text>
</comment>